<evidence type="ECO:0000256" key="1">
    <source>
        <dbReference type="ARBA" id="ARBA00007061"/>
    </source>
</evidence>
<feature type="domain" description="Hydroxymethylglutaryl-coenzyme A synthase N-terminal" evidence="5">
    <location>
        <begin position="3"/>
        <end position="164"/>
    </location>
</feature>
<dbReference type="RefSeq" id="WP_148126785.1">
    <property type="nucleotide sequence ID" value="NZ_CP018180.1"/>
</dbReference>
<feature type="domain" description="Hydroxymethylglutaryl-coenzyme A synthase C-terminal" evidence="6">
    <location>
        <begin position="260"/>
        <end position="366"/>
    </location>
</feature>
<evidence type="ECO:0000256" key="3">
    <source>
        <dbReference type="PIRSR" id="PIRSR611554-1"/>
    </source>
</evidence>
<dbReference type="EMBL" id="CP018180">
    <property type="protein sequence ID" value="AUJ32287.1"/>
    <property type="molecule type" value="Genomic_DNA"/>
</dbReference>
<feature type="binding site" evidence="4">
    <location>
        <position position="242"/>
    </location>
    <ligand>
        <name>(3S)-3-hydroxy-3-methylglutaryl-CoA</name>
        <dbReference type="ChEBI" id="CHEBI:43074"/>
    </ligand>
</feature>
<comment type="similarity">
    <text evidence="1">Belongs to the thiolase-like superfamily. HMG-CoA synthase family.</text>
</comment>
<proteinExistence type="inferred from homology"/>
<name>A0A3S6R177_9LACO</name>
<evidence type="ECO:0000256" key="4">
    <source>
        <dbReference type="PIRSR" id="PIRSR611554-2"/>
    </source>
</evidence>
<dbReference type="Pfam" id="PF01154">
    <property type="entry name" value="HMG_CoA_synt_N"/>
    <property type="match status" value="1"/>
</dbReference>
<feature type="binding site" evidence="4">
    <location>
        <position position="143"/>
    </location>
    <ligand>
        <name>(3S)-3-hydroxy-3-methylglutaryl-CoA</name>
        <dbReference type="ChEBI" id="CHEBI:43074"/>
    </ligand>
</feature>
<sequence length="387" mass="42997">MKIGIDKIGFFTSDLYVDMRELAQQRQEDPAKYLIGIGQKKMAVIRPTQDVVTLAANAVDQILSEADRQKLGLVIFGTESGVDNSKSTAAYLAGLLKLPEKLQVVEVKQACYGATAGLDFAQGYLCLHPEKKVLVIGADIARYGLRTPGEPTQGGGAVAMLVTTNPRIIAFEPNSAVAMRDANDFWRPLGESEARVAGKFSNNLYLDLLQEVWQEYQKTAGLQLIDFTAFIFHLPYTKLGLKGLRSLTSGNDLAINSQLFKQFEAARSYNSQVGNLYTGSLYLSFLSLLQNSPKLQAGQRIGFYSYGSGAQAEFFSGLLQPKFKEQIARNDFKQILTGRRKISVADYESLYQQQVIQTTEHKLRTTEDLAKYVFAGTHESQRTYEIH</sequence>
<keyword evidence="8" id="KW-1185">Reference proteome</keyword>
<evidence type="ECO:0000259" key="5">
    <source>
        <dbReference type="Pfam" id="PF01154"/>
    </source>
</evidence>
<evidence type="ECO:0000256" key="2">
    <source>
        <dbReference type="ARBA" id="ARBA00022679"/>
    </source>
</evidence>
<feature type="binding site" evidence="4">
    <location>
        <position position="275"/>
    </location>
    <ligand>
        <name>(3S)-3-hydroxy-3-methylglutaryl-CoA</name>
        <dbReference type="ChEBI" id="CHEBI:43074"/>
    </ligand>
</feature>
<dbReference type="SUPFAM" id="SSF53901">
    <property type="entry name" value="Thiolase-like"/>
    <property type="match status" value="2"/>
</dbReference>
<feature type="binding site" evidence="4">
    <location>
        <position position="29"/>
    </location>
    <ligand>
        <name>(3S)-3-hydroxy-3-methylglutaryl-CoA</name>
        <dbReference type="ChEBI" id="CHEBI:43074"/>
    </ligand>
</feature>
<accession>A0A3S6R177</accession>
<dbReference type="KEGG" id="lng:BSQ50_06765"/>
<dbReference type="PANTHER" id="PTHR43323:SF2">
    <property type="entry name" value="HYDROXYMETHYLGLUTARYL-COA SYNTHASE"/>
    <property type="match status" value="1"/>
</dbReference>
<dbReference type="AlphaFoldDB" id="A0A3S6R177"/>
<dbReference type="GO" id="GO:0006084">
    <property type="term" value="P:acetyl-CoA metabolic process"/>
    <property type="evidence" value="ECO:0007669"/>
    <property type="project" value="InterPro"/>
</dbReference>
<dbReference type="PANTHER" id="PTHR43323">
    <property type="entry name" value="3-HYDROXY-3-METHYLGLUTARYL COENZYME A SYNTHASE"/>
    <property type="match status" value="1"/>
</dbReference>
<dbReference type="CDD" id="cd00827">
    <property type="entry name" value="init_cond_enzymes"/>
    <property type="match status" value="1"/>
</dbReference>
<dbReference type="NCBIfam" id="TIGR01835">
    <property type="entry name" value="HMG-CoA-S_prok"/>
    <property type="match status" value="1"/>
</dbReference>
<feature type="active site" description="Acyl-thioester intermediate" evidence="3">
    <location>
        <position position="111"/>
    </location>
</feature>
<evidence type="ECO:0000259" key="6">
    <source>
        <dbReference type="Pfam" id="PF08540"/>
    </source>
</evidence>
<evidence type="ECO:0000313" key="7">
    <source>
        <dbReference type="EMBL" id="AUJ32287.1"/>
    </source>
</evidence>
<feature type="domain" description="Hydroxymethylglutaryl-coenzyme A synthase C-terminal" evidence="6">
    <location>
        <begin position="175"/>
        <end position="255"/>
    </location>
</feature>
<evidence type="ECO:0000313" key="8">
    <source>
        <dbReference type="Proteomes" id="UP000324497"/>
    </source>
</evidence>
<feature type="active site" description="Proton donor/acceptor" evidence="3">
    <location>
        <position position="233"/>
    </location>
</feature>
<dbReference type="Gene3D" id="3.40.47.10">
    <property type="match status" value="2"/>
</dbReference>
<dbReference type="InterPro" id="IPR013528">
    <property type="entry name" value="HMG_CoA_synth_N"/>
</dbReference>
<dbReference type="InterPro" id="IPR013746">
    <property type="entry name" value="HMG_CoA_synt_C_dom"/>
</dbReference>
<dbReference type="Pfam" id="PF08540">
    <property type="entry name" value="HMG_CoA_synt_C"/>
    <property type="match status" value="2"/>
</dbReference>
<dbReference type="Proteomes" id="UP000324497">
    <property type="component" value="Chromosome"/>
</dbReference>
<dbReference type="InterPro" id="IPR016039">
    <property type="entry name" value="Thiolase-like"/>
</dbReference>
<gene>
    <name evidence="7" type="ORF">BSQ50_06765</name>
</gene>
<reference evidence="7 8" key="1">
    <citation type="submission" date="2016-11" db="EMBL/GenBank/DDBJ databases">
        <title>Interaction between Lactobacillus species and yeast in water kefir.</title>
        <authorList>
            <person name="Behr J."/>
            <person name="Xu D."/>
            <person name="Vogel R.F."/>
        </authorList>
    </citation>
    <scope>NUCLEOTIDE SEQUENCE [LARGE SCALE GENOMIC DNA]</scope>
    <source>
        <strain evidence="7 8">TMW 1.1827</strain>
    </source>
</reference>
<dbReference type="InterPro" id="IPR011554">
    <property type="entry name" value="HMG_CoA_synthase_prok"/>
</dbReference>
<keyword evidence="2" id="KW-0808">Transferase</keyword>
<organism evidence="7 8">
    <name type="scientific">Liquorilactobacillus nagelii</name>
    <dbReference type="NCBI Taxonomy" id="82688"/>
    <lineage>
        <taxon>Bacteria</taxon>
        <taxon>Bacillati</taxon>
        <taxon>Bacillota</taxon>
        <taxon>Bacilli</taxon>
        <taxon>Lactobacillales</taxon>
        <taxon>Lactobacillaceae</taxon>
        <taxon>Liquorilactobacillus</taxon>
    </lineage>
</organism>
<dbReference type="GO" id="GO:0004421">
    <property type="term" value="F:hydroxymethylglutaryl-CoA synthase activity"/>
    <property type="evidence" value="ECO:0007669"/>
    <property type="project" value="InterPro"/>
</dbReference>
<feature type="active site" description="Proton donor/acceptor" evidence="3">
    <location>
        <position position="79"/>
    </location>
</feature>
<protein>
    <submittedName>
        <fullName evidence="7">Hydroxymethylglutaryl-CoA synthase</fullName>
    </submittedName>
</protein>